<name>A0AAE9Y792_9ACTN</name>
<dbReference type="EMBL" id="CP116942">
    <property type="protein sequence ID" value="WCO66946.1"/>
    <property type="molecule type" value="Genomic_DNA"/>
</dbReference>
<dbReference type="Pfam" id="PF00462">
    <property type="entry name" value="Glutaredoxin"/>
    <property type="match status" value="1"/>
</dbReference>
<dbReference type="Gene3D" id="3.40.30.10">
    <property type="entry name" value="Glutaredoxin"/>
    <property type="match status" value="1"/>
</dbReference>
<evidence type="ECO:0000313" key="3">
    <source>
        <dbReference type="EMBL" id="WCO66946.1"/>
    </source>
</evidence>
<feature type="region of interest" description="Disordered" evidence="1">
    <location>
        <begin position="1"/>
        <end position="22"/>
    </location>
</feature>
<evidence type="ECO:0000313" key="4">
    <source>
        <dbReference type="Proteomes" id="UP001216390"/>
    </source>
</evidence>
<gene>
    <name evidence="3" type="ORF">PO878_20850</name>
</gene>
<dbReference type="Proteomes" id="UP001216390">
    <property type="component" value="Chromosome"/>
</dbReference>
<evidence type="ECO:0000259" key="2">
    <source>
        <dbReference type="Pfam" id="PF00462"/>
    </source>
</evidence>
<dbReference type="AlphaFoldDB" id="A0AAE9Y792"/>
<dbReference type="KEGG" id="ima:PO878_20850"/>
<accession>A0AAE9Y792</accession>
<dbReference type="PANTHER" id="PTHR34386:SF1">
    <property type="entry name" value="GLUTAREDOXIN-LIKE PROTEIN NRDH"/>
    <property type="match status" value="1"/>
</dbReference>
<feature type="domain" description="Glutaredoxin" evidence="2">
    <location>
        <begin position="24"/>
        <end position="83"/>
    </location>
</feature>
<reference evidence="3" key="1">
    <citation type="submission" date="2023-01" db="EMBL/GenBank/DDBJ databases">
        <title>The diversity of Class Acidimicrobiia in South China Sea sediment environments and the proposal of Iamia marina sp. nov., a novel species of the genus Iamia.</title>
        <authorList>
            <person name="He Y."/>
            <person name="Tian X."/>
        </authorList>
    </citation>
    <scope>NUCLEOTIDE SEQUENCE</scope>
    <source>
        <strain evidence="3">DSM 19957</strain>
    </source>
</reference>
<dbReference type="PROSITE" id="PS51354">
    <property type="entry name" value="GLUTAREDOXIN_2"/>
    <property type="match status" value="1"/>
</dbReference>
<dbReference type="InterPro" id="IPR002109">
    <property type="entry name" value="Glutaredoxin"/>
</dbReference>
<sequence>MDSPTDPTAPDPRPEPTTEAPPEVVVYWRPGCGFCAMLRRGLAKAGVPTREVDIWEDPDGAAVVRSAAGGNETVPTVAVGGQLLVNPRPAEVVALAEEAGVAVSPPEGGGLLDRLRGR</sequence>
<protein>
    <submittedName>
        <fullName evidence="3">Glutaredoxin domain-containing protein</fullName>
    </submittedName>
</protein>
<evidence type="ECO:0000256" key="1">
    <source>
        <dbReference type="SAM" id="MobiDB-lite"/>
    </source>
</evidence>
<proteinExistence type="predicted"/>
<dbReference type="PANTHER" id="PTHR34386">
    <property type="entry name" value="GLUTAREDOXIN"/>
    <property type="match status" value="1"/>
</dbReference>
<organism evidence="3 4">
    <name type="scientific">Iamia majanohamensis</name>
    <dbReference type="NCBI Taxonomy" id="467976"/>
    <lineage>
        <taxon>Bacteria</taxon>
        <taxon>Bacillati</taxon>
        <taxon>Actinomycetota</taxon>
        <taxon>Acidimicrobiia</taxon>
        <taxon>Acidimicrobiales</taxon>
        <taxon>Iamiaceae</taxon>
        <taxon>Iamia</taxon>
    </lineage>
</organism>
<dbReference type="GO" id="GO:0009055">
    <property type="term" value="F:electron transfer activity"/>
    <property type="evidence" value="ECO:0007669"/>
    <property type="project" value="TreeGrafter"/>
</dbReference>
<dbReference type="SUPFAM" id="SSF52833">
    <property type="entry name" value="Thioredoxin-like"/>
    <property type="match status" value="1"/>
</dbReference>
<dbReference type="CDD" id="cd02976">
    <property type="entry name" value="NrdH"/>
    <property type="match status" value="1"/>
</dbReference>
<dbReference type="InterPro" id="IPR051548">
    <property type="entry name" value="Grx-like_ET"/>
</dbReference>
<dbReference type="RefSeq" id="WP_272736468.1">
    <property type="nucleotide sequence ID" value="NZ_CP116942.1"/>
</dbReference>
<dbReference type="GO" id="GO:0045454">
    <property type="term" value="P:cell redox homeostasis"/>
    <property type="evidence" value="ECO:0007669"/>
    <property type="project" value="TreeGrafter"/>
</dbReference>
<keyword evidence="4" id="KW-1185">Reference proteome</keyword>
<dbReference type="InterPro" id="IPR036249">
    <property type="entry name" value="Thioredoxin-like_sf"/>
</dbReference>